<accession>A0A6C0CYB6</accession>
<evidence type="ECO:0000313" key="1">
    <source>
        <dbReference type="EMBL" id="QHT09311.1"/>
    </source>
</evidence>
<name>A0A6C0CYB6_9ZZZZ</name>
<dbReference type="AlphaFoldDB" id="A0A6C0CYB6"/>
<organism evidence="1">
    <name type="scientific">viral metagenome</name>
    <dbReference type="NCBI Taxonomy" id="1070528"/>
    <lineage>
        <taxon>unclassified sequences</taxon>
        <taxon>metagenomes</taxon>
        <taxon>organismal metagenomes</taxon>
    </lineage>
</organism>
<dbReference type="EMBL" id="MN739509">
    <property type="protein sequence ID" value="QHT09311.1"/>
    <property type="molecule type" value="Genomic_DNA"/>
</dbReference>
<reference evidence="1" key="1">
    <citation type="journal article" date="2020" name="Nature">
        <title>Giant virus diversity and host interactions through global metagenomics.</title>
        <authorList>
            <person name="Schulz F."/>
            <person name="Roux S."/>
            <person name="Paez-Espino D."/>
            <person name="Jungbluth S."/>
            <person name="Walsh D.A."/>
            <person name="Denef V.J."/>
            <person name="McMahon K.D."/>
            <person name="Konstantinidis K.T."/>
            <person name="Eloe-Fadrosh E.A."/>
            <person name="Kyrpides N.C."/>
            <person name="Woyke T."/>
        </authorList>
    </citation>
    <scope>NUCLEOTIDE SEQUENCE</scope>
    <source>
        <strain evidence="1">GVMAG-M-3300023110-24</strain>
    </source>
</reference>
<proteinExistence type="predicted"/>
<sequence length="315" mass="37534">MILYILLILILFLCNDKNTKIEYYTNKISTSDFVNISEKEEESKEESNINVCDNRDKHSLIYTSNENNDKIKKYLESSQERLNKIVKKYIDDSKVKLSMIPIEQYYLEPEPKDDFILPFDKSINQVSIRNRKYIDNMCTGYWGKWIGKEDCKVDTPCKKIHRRWNYNNLGDEDDHNCKTDSTGFSNINKEIDFKDYKRQIFNIDDPSKYPSNVDVARCDQVINYSQEFNINDEDYTCDENNNNKDLSNYEYIFTIKESIDIFDNLNGKKYKRFEKELKKKIANEFKLNNKQKKTIKIKNISTSNNNTFIDVYIEN</sequence>
<protein>
    <submittedName>
        <fullName evidence="1">Uncharacterized protein</fullName>
    </submittedName>
</protein>